<protein>
    <submittedName>
        <fullName evidence="1">Uncharacterized protein</fullName>
    </submittedName>
</protein>
<evidence type="ECO:0000313" key="2">
    <source>
        <dbReference type="Proteomes" id="UP000215155"/>
    </source>
</evidence>
<organism evidence="1 2">
    <name type="scientific">Segatella copri</name>
    <dbReference type="NCBI Taxonomy" id="165179"/>
    <lineage>
        <taxon>Bacteria</taxon>
        <taxon>Pseudomonadati</taxon>
        <taxon>Bacteroidota</taxon>
        <taxon>Bacteroidia</taxon>
        <taxon>Bacteroidales</taxon>
        <taxon>Prevotellaceae</taxon>
        <taxon>Segatella</taxon>
    </lineage>
</organism>
<dbReference type="AlphaFoldDB" id="A0AA91YVI0"/>
<evidence type="ECO:0000313" key="1">
    <source>
        <dbReference type="EMBL" id="OXL42464.1"/>
    </source>
</evidence>
<dbReference type="RefSeq" id="WP_089545434.1">
    <property type="nucleotide sequence ID" value="NZ_CP152346.1"/>
</dbReference>
<accession>A0AA91YVI0</accession>
<dbReference type="Proteomes" id="UP000215155">
    <property type="component" value="Unassembled WGS sequence"/>
</dbReference>
<dbReference type="EMBL" id="NMPZ01000063">
    <property type="protein sequence ID" value="OXL42464.1"/>
    <property type="molecule type" value="Genomic_DNA"/>
</dbReference>
<gene>
    <name evidence="1" type="ORF">CFT61_16330</name>
</gene>
<proteinExistence type="predicted"/>
<name>A0AA91YVI0_9BACT</name>
<reference evidence="1 2" key="1">
    <citation type="submission" date="2017-07" db="EMBL/GenBank/DDBJ databases">
        <title>Draft genome sequence of Prevotella copri isolated from the gut of healthy adult Indian.</title>
        <authorList>
            <person name="Das B."/>
            <person name="Bag S."/>
            <person name="Ghosh T.S."/>
        </authorList>
    </citation>
    <scope>NUCLEOTIDE SEQUENCE [LARGE SCALE GENOMIC DNA]</scope>
    <source>
        <strain evidence="1 2">Indica</strain>
    </source>
</reference>
<sequence length="182" mass="20834">MNMNAKFYRFIVKGNDKKGGVLYSPKSWPYPIAVDGQEVKNWESLVVELKDGIYRPFQLCVGGANMVNQDLKDLLQSFIGISNDVEFLPVRAISEIYGEQTYYIMHFKKIFDVIDTKNTLYVEGTDSVIKLKLDYNKVKDLKVFNSQPAINDIIVSDEVRKSIRKNKLDLGLEFMPVYCGGE</sequence>
<comment type="caution">
    <text evidence="1">The sequence shown here is derived from an EMBL/GenBank/DDBJ whole genome shotgun (WGS) entry which is preliminary data.</text>
</comment>